<comment type="caution">
    <text evidence="5">The sequence shown here is derived from an EMBL/GenBank/DDBJ whole genome shotgun (WGS) entry which is preliminary data.</text>
</comment>
<feature type="domain" description="HTH araC/xylS-type" evidence="4">
    <location>
        <begin position="223"/>
        <end position="320"/>
    </location>
</feature>
<reference evidence="5 6" key="1">
    <citation type="submission" date="2017-01" db="EMBL/GenBank/DDBJ databases">
        <title>Draft genome sequence of Pseudomonas pachastrellae type strain CCUG 46540T from a deep sea.</title>
        <authorList>
            <person name="Gomila M."/>
            <person name="Mulet M."/>
            <person name="Lalucat J."/>
            <person name="Garcia-Valdes E."/>
        </authorList>
    </citation>
    <scope>NUCLEOTIDE SEQUENCE [LARGE SCALE GENOMIC DNA]</scope>
    <source>
        <strain evidence="5 6">CCUG 46540</strain>
    </source>
</reference>
<keyword evidence="6" id="KW-1185">Reference proteome</keyword>
<organism evidence="5 6">
    <name type="scientific">Halopseudomonas pachastrellae</name>
    <dbReference type="NCBI Taxonomy" id="254161"/>
    <lineage>
        <taxon>Bacteria</taxon>
        <taxon>Pseudomonadati</taxon>
        <taxon>Pseudomonadota</taxon>
        <taxon>Gammaproteobacteria</taxon>
        <taxon>Pseudomonadales</taxon>
        <taxon>Pseudomonadaceae</taxon>
        <taxon>Halopseudomonas</taxon>
    </lineage>
</organism>
<evidence type="ECO:0000313" key="5">
    <source>
        <dbReference type="EMBL" id="ONM43747.1"/>
    </source>
</evidence>
<dbReference type="PANTHER" id="PTHR47894">
    <property type="entry name" value="HTH-TYPE TRANSCRIPTIONAL REGULATOR GADX"/>
    <property type="match status" value="1"/>
</dbReference>
<name>A0A1S8DH79_9GAMM</name>
<sequence>MLLQLWESMGYNPYPALRSLGLERPRSKRDMHLLSSSSRGHLCDKVADQHHEPLLGLKTGAKTVQRDVGVIGFAALTGETVGASLRVAARYIRLISDICDLAIVNRGDLTDLVFDVRSTPYVSRHQIEALLAGIVCFDLYTMSGEPVFIKMELNYPSPCDPERYRDVIGMPVKFDAPEIKLSLRTLMLGERLHTADAISHQMHLVLVEQKYKQLSCSKRRLASQVKQRIDANLKRGELSTLEQIADEYNMSPRVLQGTLAGEGTSFRHIRENVWLDTSKQMLSSGVDVQTVSQYLGYNDASAFYRAFKRWTGKTPSEYKR</sequence>
<dbReference type="InterPro" id="IPR032687">
    <property type="entry name" value="AraC-type_N"/>
</dbReference>
<dbReference type="Pfam" id="PF12625">
    <property type="entry name" value="Arabinose_bd"/>
    <property type="match status" value="1"/>
</dbReference>
<protein>
    <recommendedName>
        <fullName evidence="4">HTH araC/xylS-type domain-containing protein</fullName>
    </recommendedName>
</protein>
<evidence type="ECO:0000256" key="2">
    <source>
        <dbReference type="ARBA" id="ARBA00023125"/>
    </source>
</evidence>
<keyword evidence="1" id="KW-0805">Transcription regulation</keyword>
<dbReference type="InterPro" id="IPR009057">
    <property type="entry name" value="Homeodomain-like_sf"/>
</dbReference>
<dbReference type="GO" id="GO:0000976">
    <property type="term" value="F:transcription cis-regulatory region binding"/>
    <property type="evidence" value="ECO:0007669"/>
    <property type="project" value="TreeGrafter"/>
</dbReference>
<dbReference type="PROSITE" id="PS01124">
    <property type="entry name" value="HTH_ARAC_FAMILY_2"/>
    <property type="match status" value="1"/>
</dbReference>
<dbReference type="PANTHER" id="PTHR47894:SF1">
    <property type="entry name" value="HTH-TYPE TRANSCRIPTIONAL REGULATOR VQSM"/>
    <property type="match status" value="1"/>
</dbReference>
<dbReference type="AlphaFoldDB" id="A0A1S8DH79"/>
<dbReference type="Proteomes" id="UP000242847">
    <property type="component" value="Unassembled WGS sequence"/>
</dbReference>
<dbReference type="EMBL" id="MUBC01000022">
    <property type="protein sequence ID" value="ONM43747.1"/>
    <property type="molecule type" value="Genomic_DNA"/>
</dbReference>
<dbReference type="GO" id="GO:0003700">
    <property type="term" value="F:DNA-binding transcription factor activity"/>
    <property type="evidence" value="ECO:0007669"/>
    <property type="project" value="InterPro"/>
</dbReference>
<keyword evidence="3" id="KW-0804">Transcription</keyword>
<dbReference type="InterPro" id="IPR018060">
    <property type="entry name" value="HTH_AraC"/>
</dbReference>
<evidence type="ECO:0000256" key="1">
    <source>
        <dbReference type="ARBA" id="ARBA00023015"/>
    </source>
</evidence>
<dbReference type="STRING" id="254161.SAMN05216256_101313"/>
<dbReference type="PRINTS" id="PR00032">
    <property type="entry name" value="HTHARAC"/>
</dbReference>
<dbReference type="GO" id="GO:0005829">
    <property type="term" value="C:cytosol"/>
    <property type="evidence" value="ECO:0007669"/>
    <property type="project" value="TreeGrafter"/>
</dbReference>
<accession>A0A1S8DH79</accession>
<dbReference type="SMART" id="SM00342">
    <property type="entry name" value="HTH_ARAC"/>
    <property type="match status" value="1"/>
</dbReference>
<proteinExistence type="predicted"/>
<gene>
    <name evidence="5" type="ORF">BXT89_11090</name>
</gene>
<evidence type="ECO:0000259" key="4">
    <source>
        <dbReference type="PROSITE" id="PS01124"/>
    </source>
</evidence>
<evidence type="ECO:0000256" key="3">
    <source>
        <dbReference type="ARBA" id="ARBA00023163"/>
    </source>
</evidence>
<evidence type="ECO:0000313" key="6">
    <source>
        <dbReference type="Proteomes" id="UP000242847"/>
    </source>
</evidence>
<dbReference type="InterPro" id="IPR020449">
    <property type="entry name" value="Tscrpt_reg_AraC-type_HTH"/>
</dbReference>
<keyword evidence="2" id="KW-0238">DNA-binding</keyword>
<dbReference type="Gene3D" id="1.10.10.60">
    <property type="entry name" value="Homeodomain-like"/>
    <property type="match status" value="1"/>
</dbReference>
<dbReference type="Pfam" id="PF12833">
    <property type="entry name" value="HTH_18"/>
    <property type="match status" value="1"/>
</dbReference>
<dbReference type="SUPFAM" id="SSF46689">
    <property type="entry name" value="Homeodomain-like"/>
    <property type="match status" value="1"/>
</dbReference>